<keyword evidence="5" id="KW-0804">Transcription</keyword>
<evidence type="ECO:0000256" key="6">
    <source>
        <dbReference type="SAM" id="Phobius"/>
    </source>
</evidence>
<evidence type="ECO:0000259" key="7">
    <source>
        <dbReference type="Pfam" id="PF04542"/>
    </source>
</evidence>
<dbReference type="PANTHER" id="PTHR43133:SF8">
    <property type="entry name" value="RNA POLYMERASE SIGMA FACTOR HI_1459-RELATED"/>
    <property type="match status" value="1"/>
</dbReference>
<keyword evidence="6" id="KW-1133">Transmembrane helix</keyword>
<sequence>MAIFYYYINNIEVKALFLYGYGLDLLLSMSYDKLIIVFLLLNPFFFVIMSVHSTGLKNYTDEQLVRLYVDTQRNPFFEEIYDRYADKVYRKCLSFVKDQAKAEDFTHDIFLKLIVRVGSFKENSKFSTWLFSITYNYCMDQLRTAKKLAEDELTESVDVIDESDDVSEMEMDTKRLREVLNGISPEERTILLMKYQDDFSIKDIAETFGLTESAVKMRLKRTREKLRKRYTESLLFSILFLSKILILLKWWTKH</sequence>
<dbReference type="InterPro" id="IPR013249">
    <property type="entry name" value="RNA_pol_sigma70_r4_t2"/>
</dbReference>
<evidence type="ECO:0000256" key="5">
    <source>
        <dbReference type="ARBA" id="ARBA00023163"/>
    </source>
</evidence>
<dbReference type="SUPFAM" id="SSF88946">
    <property type="entry name" value="Sigma2 domain of RNA polymerase sigma factors"/>
    <property type="match status" value="1"/>
</dbReference>
<dbReference type="AlphaFoldDB" id="A0A7U3ZI23"/>
<dbReference type="InterPro" id="IPR007627">
    <property type="entry name" value="RNA_pol_sigma70_r2"/>
</dbReference>
<keyword evidence="2" id="KW-0805">Transcription regulation</keyword>
<dbReference type="GO" id="GO:0016987">
    <property type="term" value="F:sigma factor activity"/>
    <property type="evidence" value="ECO:0007669"/>
    <property type="project" value="UniProtKB-KW"/>
</dbReference>
<feature type="transmembrane region" description="Helical" evidence="6">
    <location>
        <begin position="34"/>
        <end position="56"/>
    </location>
</feature>
<dbReference type="KEGG" id="rsi:Runsl_1159"/>
<dbReference type="InterPro" id="IPR013324">
    <property type="entry name" value="RNA_pol_sigma_r3/r4-like"/>
</dbReference>
<evidence type="ECO:0000259" key="8">
    <source>
        <dbReference type="Pfam" id="PF08281"/>
    </source>
</evidence>
<reference evidence="9 10" key="2">
    <citation type="journal article" date="2012" name="Stand. Genomic Sci.">
        <title>Complete genome sequence of the aquatic bacterium Runella slithyformis type strain (LSU 4(T)).</title>
        <authorList>
            <person name="Copeland A."/>
            <person name="Zhang X."/>
            <person name="Misra M."/>
            <person name="Lapidus A."/>
            <person name="Nolan M."/>
            <person name="Lucas S."/>
            <person name="Deshpande S."/>
            <person name="Cheng J.F."/>
            <person name="Tapia R."/>
            <person name="Goodwin L.A."/>
            <person name="Pitluck S."/>
            <person name="Liolios K."/>
            <person name="Pagani I."/>
            <person name="Ivanova N."/>
            <person name="Mikhailova N."/>
            <person name="Pati A."/>
            <person name="Chen A."/>
            <person name="Palaniappan K."/>
            <person name="Land M."/>
            <person name="Hauser L."/>
            <person name="Pan C."/>
            <person name="Jeffries C.D."/>
            <person name="Detter J.C."/>
            <person name="Brambilla E.M."/>
            <person name="Rohde M."/>
            <person name="Djao O.D."/>
            <person name="Goker M."/>
            <person name="Sikorski J."/>
            <person name="Tindall B.J."/>
            <person name="Woyke T."/>
            <person name="Bristow J."/>
            <person name="Eisen J.A."/>
            <person name="Markowitz V."/>
            <person name="Hugenholtz P."/>
            <person name="Kyrpides N.C."/>
            <person name="Klenk H.P."/>
            <person name="Mavromatis K."/>
        </authorList>
    </citation>
    <scope>NUCLEOTIDE SEQUENCE [LARGE SCALE GENOMIC DNA]</scope>
    <source>
        <strain evidence="10">ATCC 29530 / DSM 19594 / LMG 11500 / NCIMB 11436 / LSU 4</strain>
    </source>
</reference>
<dbReference type="InterPro" id="IPR013325">
    <property type="entry name" value="RNA_pol_sigma_r2"/>
</dbReference>
<dbReference type="Proteomes" id="UP000000493">
    <property type="component" value="Chromosome"/>
</dbReference>
<dbReference type="Pfam" id="PF04542">
    <property type="entry name" value="Sigma70_r2"/>
    <property type="match status" value="1"/>
</dbReference>
<dbReference type="GO" id="GO:0003677">
    <property type="term" value="F:DNA binding"/>
    <property type="evidence" value="ECO:0007669"/>
    <property type="project" value="UniProtKB-KW"/>
</dbReference>
<dbReference type="InterPro" id="IPR039425">
    <property type="entry name" value="RNA_pol_sigma-70-like"/>
</dbReference>
<keyword evidence="10" id="KW-1185">Reference proteome</keyword>
<dbReference type="CDD" id="cd06171">
    <property type="entry name" value="Sigma70_r4"/>
    <property type="match status" value="1"/>
</dbReference>
<evidence type="ECO:0000256" key="1">
    <source>
        <dbReference type="ARBA" id="ARBA00010641"/>
    </source>
</evidence>
<proteinExistence type="inferred from homology"/>
<keyword evidence="3" id="KW-0731">Sigma factor</keyword>
<name>A0A7U3ZI23_RUNSL</name>
<reference evidence="10" key="1">
    <citation type="submission" date="2011-06" db="EMBL/GenBank/DDBJ databases">
        <title>The complete genome of chromosome of Runella slithyformis DSM 19594.</title>
        <authorList>
            <consortium name="US DOE Joint Genome Institute (JGI-PGF)"/>
            <person name="Lucas S."/>
            <person name="Han J."/>
            <person name="Lapidus A."/>
            <person name="Bruce D."/>
            <person name="Goodwin L."/>
            <person name="Pitluck S."/>
            <person name="Peters L."/>
            <person name="Kyrpides N."/>
            <person name="Mavromatis K."/>
            <person name="Ivanova N."/>
            <person name="Ovchinnikova G."/>
            <person name="Zhang X."/>
            <person name="Misra M."/>
            <person name="Detter J.C."/>
            <person name="Tapia R."/>
            <person name="Han C."/>
            <person name="Land M."/>
            <person name="Hauser L."/>
            <person name="Markowitz V."/>
            <person name="Cheng J.-F."/>
            <person name="Hugenholtz P."/>
            <person name="Woyke T."/>
            <person name="Wu D."/>
            <person name="Tindall B."/>
            <person name="Faehrich R."/>
            <person name="Brambilla E."/>
            <person name="Klenk H.-P."/>
            <person name="Eisen J.A."/>
        </authorList>
    </citation>
    <scope>NUCLEOTIDE SEQUENCE [LARGE SCALE GENOMIC DNA]</scope>
    <source>
        <strain evidence="10">ATCC 29530 / DSM 19594 / LMG 11500 / NCIMB 11436 / LSU 4</strain>
    </source>
</reference>
<keyword evidence="6" id="KW-0812">Transmembrane</keyword>
<dbReference type="Gene3D" id="1.10.10.10">
    <property type="entry name" value="Winged helix-like DNA-binding domain superfamily/Winged helix DNA-binding domain"/>
    <property type="match status" value="1"/>
</dbReference>
<dbReference type="PANTHER" id="PTHR43133">
    <property type="entry name" value="RNA POLYMERASE ECF-TYPE SIGMA FACTO"/>
    <property type="match status" value="1"/>
</dbReference>
<feature type="domain" description="RNA polymerase sigma-70 region 2" evidence="7">
    <location>
        <begin position="80"/>
        <end position="146"/>
    </location>
</feature>
<dbReference type="NCBIfam" id="TIGR02937">
    <property type="entry name" value="sigma70-ECF"/>
    <property type="match status" value="1"/>
</dbReference>
<feature type="domain" description="RNA polymerase sigma factor 70 region 4 type 2" evidence="8">
    <location>
        <begin position="175"/>
        <end position="226"/>
    </location>
</feature>
<protein>
    <submittedName>
        <fullName evidence="9">RNA polymerase, sigma-24 subunit, ECF subfamily</fullName>
    </submittedName>
</protein>
<dbReference type="GO" id="GO:0006352">
    <property type="term" value="P:DNA-templated transcription initiation"/>
    <property type="evidence" value="ECO:0007669"/>
    <property type="project" value="InterPro"/>
</dbReference>
<comment type="similarity">
    <text evidence="1">Belongs to the sigma-70 factor family. ECF subfamily.</text>
</comment>
<dbReference type="InterPro" id="IPR036388">
    <property type="entry name" value="WH-like_DNA-bd_sf"/>
</dbReference>
<dbReference type="EMBL" id="CP002859">
    <property type="protein sequence ID" value="AEI47588.1"/>
    <property type="molecule type" value="Genomic_DNA"/>
</dbReference>
<dbReference type="InterPro" id="IPR014284">
    <property type="entry name" value="RNA_pol_sigma-70_dom"/>
</dbReference>
<evidence type="ECO:0000256" key="4">
    <source>
        <dbReference type="ARBA" id="ARBA00023125"/>
    </source>
</evidence>
<gene>
    <name evidence="9" type="ordered locus">Runsl_1159</name>
</gene>
<evidence type="ECO:0000313" key="9">
    <source>
        <dbReference type="EMBL" id="AEI47588.1"/>
    </source>
</evidence>
<keyword evidence="4" id="KW-0238">DNA-binding</keyword>
<organism evidence="9 10">
    <name type="scientific">Runella slithyformis (strain ATCC 29530 / DSM 19594 / LMG 11500 / NCIMB 11436 / LSU 4)</name>
    <dbReference type="NCBI Taxonomy" id="761193"/>
    <lineage>
        <taxon>Bacteria</taxon>
        <taxon>Pseudomonadati</taxon>
        <taxon>Bacteroidota</taxon>
        <taxon>Cytophagia</taxon>
        <taxon>Cytophagales</taxon>
        <taxon>Spirosomataceae</taxon>
        <taxon>Runella</taxon>
    </lineage>
</organism>
<evidence type="ECO:0000313" key="10">
    <source>
        <dbReference type="Proteomes" id="UP000000493"/>
    </source>
</evidence>
<dbReference type="SUPFAM" id="SSF88659">
    <property type="entry name" value="Sigma3 and sigma4 domains of RNA polymerase sigma factors"/>
    <property type="match status" value="1"/>
</dbReference>
<dbReference type="Pfam" id="PF08281">
    <property type="entry name" value="Sigma70_r4_2"/>
    <property type="match status" value="1"/>
</dbReference>
<evidence type="ECO:0000256" key="3">
    <source>
        <dbReference type="ARBA" id="ARBA00023082"/>
    </source>
</evidence>
<dbReference type="Gene3D" id="1.10.1740.10">
    <property type="match status" value="1"/>
</dbReference>
<accession>A0A7U3ZI23</accession>
<feature type="transmembrane region" description="Helical" evidence="6">
    <location>
        <begin position="230"/>
        <end position="251"/>
    </location>
</feature>
<evidence type="ECO:0000256" key="2">
    <source>
        <dbReference type="ARBA" id="ARBA00023015"/>
    </source>
</evidence>
<keyword evidence="6" id="KW-0472">Membrane</keyword>